<dbReference type="InterPro" id="IPR052746">
    <property type="entry name" value="MlaB_ABC_Transporter"/>
</dbReference>
<dbReference type="Gene3D" id="3.30.750.24">
    <property type="entry name" value="STAS domain"/>
    <property type="match status" value="1"/>
</dbReference>
<dbReference type="InterPro" id="IPR058548">
    <property type="entry name" value="MlaB-like_STAS"/>
</dbReference>
<dbReference type="Pfam" id="PF13466">
    <property type="entry name" value="STAS_2"/>
    <property type="match status" value="1"/>
</dbReference>
<keyword evidence="3" id="KW-1185">Reference proteome</keyword>
<gene>
    <name evidence="2" type="ORF">CAL65_04130</name>
</gene>
<accession>A0A3E0X036</accession>
<organism evidence="2 3">
    <name type="scientific">Alkalilimnicola ehrlichii</name>
    <dbReference type="NCBI Taxonomy" id="351052"/>
    <lineage>
        <taxon>Bacteria</taxon>
        <taxon>Pseudomonadati</taxon>
        <taxon>Pseudomonadota</taxon>
        <taxon>Gammaproteobacteria</taxon>
        <taxon>Chromatiales</taxon>
        <taxon>Ectothiorhodospiraceae</taxon>
        <taxon>Alkalilimnicola</taxon>
    </lineage>
</organism>
<comment type="caution">
    <text evidence="2">The sequence shown here is derived from an EMBL/GenBank/DDBJ whole genome shotgun (WGS) entry which is preliminary data.</text>
</comment>
<dbReference type="SUPFAM" id="SSF52091">
    <property type="entry name" value="SpoIIaa-like"/>
    <property type="match status" value="1"/>
</dbReference>
<dbReference type="EMBL" id="NFZW01000003">
    <property type="protein sequence ID" value="RFA38545.1"/>
    <property type="molecule type" value="Genomic_DNA"/>
</dbReference>
<dbReference type="InterPro" id="IPR002645">
    <property type="entry name" value="STAS_dom"/>
</dbReference>
<dbReference type="PROSITE" id="PS50801">
    <property type="entry name" value="STAS"/>
    <property type="match status" value="1"/>
</dbReference>
<dbReference type="AlphaFoldDB" id="A0A3E0X036"/>
<dbReference type="Proteomes" id="UP000256763">
    <property type="component" value="Unassembled WGS sequence"/>
</dbReference>
<dbReference type="OrthoDB" id="3296574at2"/>
<sequence length="114" mass="12432">MGFELVPSEAGKFRFIGELCVFHAEQLKPRLLSMLKEGDALELDLAGVQEVDTAGLQLLLMLKREAAERDVSLTLVNHSEELLNVIGLLNLSQAFGDPLVLPAEPVSEVPHGSR</sequence>
<name>A0A3E0X036_9GAMM</name>
<protein>
    <recommendedName>
        <fullName evidence="1">STAS domain-containing protein</fullName>
    </recommendedName>
</protein>
<dbReference type="InterPro" id="IPR036513">
    <property type="entry name" value="STAS_dom_sf"/>
</dbReference>
<evidence type="ECO:0000313" key="2">
    <source>
        <dbReference type="EMBL" id="RFA38545.1"/>
    </source>
</evidence>
<proteinExistence type="predicted"/>
<evidence type="ECO:0000259" key="1">
    <source>
        <dbReference type="PROSITE" id="PS50801"/>
    </source>
</evidence>
<dbReference type="RefSeq" id="WP_116302609.1">
    <property type="nucleotide sequence ID" value="NZ_NFZV01000012.1"/>
</dbReference>
<dbReference type="PANTHER" id="PTHR35849">
    <property type="entry name" value="BLR2341 PROTEIN"/>
    <property type="match status" value="1"/>
</dbReference>
<feature type="domain" description="STAS" evidence="1">
    <location>
        <begin position="13"/>
        <end position="91"/>
    </location>
</feature>
<dbReference type="PANTHER" id="PTHR35849:SF2">
    <property type="entry name" value="BLR2341 PROTEIN"/>
    <property type="match status" value="1"/>
</dbReference>
<evidence type="ECO:0000313" key="3">
    <source>
        <dbReference type="Proteomes" id="UP000256763"/>
    </source>
</evidence>
<reference evidence="3" key="1">
    <citation type="submission" date="2017-05" db="EMBL/GenBank/DDBJ databases">
        <authorList>
            <person name="Sharma S."/>
            <person name="Sidhu C."/>
            <person name="Pinnaka A.K."/>
        </authorList>
    </citation>
    <scope>NUCLEOTIDE SEQUENCE [LARGE SCALE GENOMIC DNA]</scope>
    <source>
        <strain evidence="3">AK93</strain>
    </source>
</reference>
<dbReference type="CDD" id="cd07043">
    <property type="entry name" value="STAS_anti-anti-sigma_factors"/>
    <property type="match status" value="1"/>
</dbReference>